<sequence length="199" mass="21720">MHKRSRVGNPVGRKPLSPSLNKIPRFRFRFRLATGPRSINHLLAMGGTPAVMYVRSVGIGYAIGVSLLFDRAHDCAIWALSGDLGREGGREGGITFRCCYSNVASHLGTPPWIRNGGAWIVAHNPALEIGRSPLVGQSPRAVIVFEYQGSEGPSLTTLARHSFAVARVFSALRALLLFCFVFCSCSRLGSLWRRVRLGS</sequence>
<evidence type="ECO:0000313" key="2">
    <source>
        <dbReference type="EMBL" id="KAF9462703.1"/>
    </source>
</evidence>
<accession>A0A9P5Y5L6</accession>
<dbReference type="Proteomes" id="UP000807353">
    <property type="component" value="Unassembled WGS sequence"/>
</dbReference>
<dbReference type="EMBL" id="MU150269">
    <property type="protein sequence ID" value="KAF9462703.1"/>
    <property type="molecule type" value="Genomic_DNA"/>
</dbReference>
<proteinExistence type="predicted"/>
<reference evidence="2" key="1">
    <citation type="submission" date="2020-11" db="EMBL/GenBank/DDBJ databases">
        <authorList>
            <consortium name="DOE Joint Genome Institute"/>
            <person name="Ahrendt S."/>
            <person name="Riley R."/>
            <person name="Andreopoulos W."/>
            <person name="Labutti K."/>
            <person name="Pangilinan J."/>
            <person name="Ruiz-Duenas F.J."/>
            <person name="Barrasa J.M."/>
            <person name="Sanchez-Garcia M."/>
            <person name="Camarero S."/>
            <person name="Miyauchi S."/>
            <person name="Serrano A."/>
            <person name="Linde D."/>
            <person name="Babiker R."/>
            <person name="Drula E."/>
            <person name="Ayuso-Fernandez I."/>
            <person name="Pacheco R."/>
            <person name="Padilla G."/>
            <person name="Ferreira P."/>
            <person name="Barriuso J."/>
            <person name="Kellner H."/>
            <person name="Castanera R."/>
            <person name="Alfaro M."/>
            <person name="Ramirez L."/>
            <person name="Pisabarro A.G."/>
            <person name="Kuo A."/>
            <person name="Tritt A."/>
            <person name="Lipzen A."/>
            <person name="He G."/>
            <person name="Yan M."/>
            <person name="Ng V."/>
            <person name="Cullen D."/>
            <person name="Martin F."/>
            <person name="Rosso M.-N."/>
            <person name="Henrissat B."/>
            <person name="Hibbett D."/>
            <person name="Martinez A.T."/>
            <person name="Grigoriev I.V."/>
        </authorList>
    </citation>
    <scope>NUCLEOTIDE SEQUENCE</scope>
    <source>
        <strain evidence="2">CBS 247.69</strain>
    </source>
</reference>
<name>A0A9P5Y5L6_9AGAR</name>
<keyword evidence="1" id="KW-0812">Transmembrane</keyword>
<gene>
    <name evidence="2" type="ORF">BDZ94DRAFT_703426</name>
</gene>
<keyword evidence="1" id="KW-1133">Transmembrane helix</keyword>
<comment type="caution">
    <text evidence="2">The sequence shown here is derived from an EMBL/GenBank/DDBJ whole genome shotgun (WGS) entry which is preliminary data.</text>
</comment>
<keyword evidence="1" id="KW-0472">Membrane</keyword>
<feature type="transmembrane region" description="Helical" evidence="1">
    <location>
        <begin position="170"/>
        <end position="189"/>
    </location>
</feature>
<keyword evidence="3" id="KW-1185">Reference proteome</keyword>
<protein>
    <submittedName>
        <fullName evidence="2">Uncharacterized protein</fullName>
    </submittedName>
</protein>
<evidence type="ECO:0000256" key="1">
    <source>
        <dbReference type="SAM" id="Phobius"/>
    </source>
</evidence>
<evidence type="ECO:0000313" key="3">
    <source>
        <dbReference type="Proteomes" id="UP000807353"/>
    </source>
</evidence>
<organism evidence="2 3">
    <name type="scientific">Collybia nuda</name>
    <dbReference type="NCBI Taxonomy" id="64659"/>
    <lineage>
        <taxon>Eukaryota</taxon>
        <taxon>Fungi</taxon>
        <taxon>Dikarya</taxon>
        <taxon>Basidiomycota</taxon>
        <taxon>Agaricomycotina</taxon>
        <taxon>Agaricomycetes</taxon>
        <taxon>Agaricomycetidae</taxon>
        <taxon>Agaricales</taxon>
        <taxon>Tricholomatineae</taxon>
        <taxon>Clitocybaceae</taxon>
        <taxon>Collybia</taxon>
    </lineage>
</organism>
<dbReference type="AlphaFoldDB" id="A0A9P5Y5L6"/>